<gene>
    <name evidence="1" type="ORF">TR88656</name>
</gene>
<dbReference type="AlphaFoldDB" id="A0A0X3P3W2"/>
<proteinExistence type="predicted"/>
<evidence type="ECO:0000313" key="1">
    <source>
        <dbReference type="EMBL" id="JAP46343.1"/>
    </source>
</evidence>
<name>A0A0X3P3W2_SCHSO</name>
<organism evidence="1">
    <name type="scientific">Schistocephalus solidus</name>
    <name type="common">Tapeworm</name>
    <dbReference type="NCBI Taxonomy" id="70667"/>
    <lineage>
        <taxon>Eukaryota</taxon>
        <taxon>Metazoa</taxon>
        <taxon>Spiralia</taxon>
        <taxon>Lophotrochozoa</taxon>
        <taxon>Platyhelminthes</taxon>
        <taxon>Cestoda</taxon>
        <taxon>Eucestoda</taxon>
        <taxon>Diphyllobothriidea</taxon>
        <taxon>Diphyllobothriidae</taxon>
        <taxon>Schistocephalus</taxon>
    </lineage>
</organism>
<dbReference type="EMBL" id="GEEE01016882">
    <property type="protein sequence ID" value="JAP46343.1"/>
    <property type="molecule type" value="Transcribed_RNA"/>
</dbReference>
<accession>A0A0X3P3W2</accession>
<dbReference type="EMBL" id="GEEE01014762">
    <property type="protein sequence ID" value="JAP48463.1"/>
    <property type="molecule type" value="Transcribed_RNA"/>
</dbReference>
<dbReference type="EMBL" id="GEEE01015373">
    <property type="protein sequence ID" value="JAP47852.1"/>
    <property type="molecule type" value="Transcribed_RNA"/>
</dbReference>
<protein>
    <submittedName>
        <fullName evidence="1">Uncharacterized protein</fullName>
    </submittedName>
</protein>
<reference evidence="1" key="1">
    <citation type="submission" date="2016-01" db="EMBL/GenBank/DDBJ databases">
        <title>Reference transcriptome for the parasite Schistocephalus solidus: insights into the molecular evolution of parasitism.</title>
        <authorList>
            <person name="Hebert F.O."/>
            <person name="Grambauer S."/>
            <person name="Barber I."/>
            <person name="Landry C.R."/>
            <person name="Aubin-Horth N."/>
        </authorList>
    </citation>
    <scope>NUCLEOTIDE SEQUENCE</scope>
</reference>
<sequence>MPTFRDGDVYHGLFVVSIESHPAKVHVKVLQPFYFPLVKFVGKSMCMDLSERLQLYSACIFRILFLNQEVILVFFISFKNCPLSLNLQTHRSFQMYKTLQTIQRILRRKAIIKLYVSCK</sequence>